<evidence type="ECO:0000313" key="2">
    <source>
        <dbReference type="EMBL" id="GAA1966584.1"/>
    </source>
</evidence>
<organism evidence="2 3">
    <name type="scientific">Terrabacter lapilli</name>
    <dbReference type="NCBI Taxonomy" id="436231"/>
    <lineage>
        <taxon>Bacteria</taxon>
        <taxon>Bacillati</taxon>
        <taxon>Actinomycetota</taxon>
        <taxon>Actinomycetes</taxon>
        <taxon>Micrococcales</taxon>
        <taxon>Intrasporangiaceae</taxon>
        <taxon>Terrabacter</taxon>
    </lineage>
</organism>
<dbReference type="Proteomes" id="UP001500013">
    <property type="component" value="Unassembled WGS sequence"/>
</dbReference>
<dbReference type="EMBL" id="BAAAPU010000003">
    <property type="protein sequence ID" value="GAA1966584.1"/>
    <property type="molecule type" value="Genomic_DNA"/>
</dbReference>
<reference evidence="2 3" key="1">
    <citation type="journal article" date="2019" name="Int. J. Syst. Evol. Microbiol.">
        <title>The Global Catalogue of Microorganisms (GCM) 10K type strain sequencing project: providing services to taxonomists for standard genome sequencing and annotation.</title>
        <authorList>
            <consortium name="The Broad Institute Genomics Platform"/>
            <consortium name="The Broad Institute Genome Sequencing Center for Infectious Disease"/>
            <person name="Wu L."/>
            <person name="Ma J."/>
        </authorList>
    </citation>
    <scope>NUCLEOTIDE SEQUENCE [LARGE SCALE GENOMIC DNA]</scope>
    <source>
        <strain evidence="2 3">JCM 15628</strain>
    </source>
</reference>
<proteinExistence type="predicted"/>
<dbReference type="RefSeq" id="WP_344057731.1">
    <property type="nucleotide sequence ID" value="NZ_BAAAPU010000003.1"/>
</dbReference>
<accession>A0ABN2RBJ7</accession>
<keyword evidence="1" id="KW-1133">Transmembrane helix</keyword>
<evidence type="ECO:0000256" key="1">
    <source>
        <dbReference type="SAM" id="Phobius"/>
    </source>
</evidence>
<keyword evidence="1" id="KW-0472">Membrane</keyword>
<dbReference type="PANTHER" id="PTHR35788">
    <property type="entry name" value="EXPORTED PROTEIN-RELATED"/>
    <property type="match status" value="1"/>
</dbReference>
<protein>
    <submittedName>
        <fullName evidence="2">VanW family protein</fullName>
    </submittedName>
</protein>
<name>A0ABN2RBJ7_9MICO</name>
<dbReference type="PANTHER" id="PTHR35788:SF1">
    <property type="entry name" value="EXPORTED PROTEIN"/>
    <property type="match status" value="1"/>
</dbReference>
<evidence type="ECO:0000313" key="3">
    <source>
        <dbReference type="Proteomes" id="UP001500013"/>
    </source>
</evidence>
<sequence length="575" mass="61299">MSDDWHDDPRRERRSTALRLLMATVVLGGGYAGLCAWSAQHAPATVSIGGIQVGGMTPEAARAAIDRGSRSLLATPIALAVPGRDQPVEVVPGQAGLGVDADRSLDGLIGFTLDPRVIWAKLTGTVRAPLLTRVDDDALTAYLQRVAPGLGAPAVEGRVTFPGGAVSVDLPEPGHTLDIAATKLALRRAFPDSTSATAVLRETAPRVDAETVQRVASQFGSTAMSGPLTLVSGKTKVLLSPADYAPMVSVVPDDSGGLTPRFDERGLARLVAGKVKVTTRAASSARWVFEPHNGKPRLVPSVDGLVVDEDALVKRVVAAISGDNRTVDMSPSVAQPPFTTADAQKAGVTTLVADFTSPFPTNDPTRTKNLVVATNRINGTYVPAGGTFSLNGILGERTEDKGYADGTVIIDGRLTRGTGGGISQVSTVVYNLAYFAGVHFLEFSPHAFFIPRYPEGREATVYWPSLDNKWKNDTPYGMLLQTWVEGGLVHGRVWSTKTWDIASVKGPRRNVVPPRTISSDSLKCYPQQPNPGFDVTVTREWRRPGSPELVRSEPVTTHYVPEDHIICTNPKATPP</sequence>
<gene>
    <name evidence="2" type="ORF">GCM10009817_03030</name>
</gene>
<dbReference type="InterPro" id="IPR007391">
    <property type="entry name" value="Vancomycin_resist_VanW"/>
</dbReference>
<feature type="transmembrane region" description="Helical" evidence="1">
    <location>
        <begin position="20"/>
        <end position="39"/>
    </location>
</feature>
<keyword evidence="3" id="KW-1185">Reference proteome</keyword>
<keyword evidence="1" id="KW-0812">Transmembrane</keyword>
<dbReference type="InterPro" id="IPR052913">
    <property type="entry name" value="Glycopeptide_resist_protein"/>
</dbReference>
<comment type="caution">
    <text evidence="2">The sequence shown here is derived from an EMBL/GenBank/DDBJ whole genome shotgun (WGS) entry which is preliminary data.</text>
</comment>
<dbReference type="Pfam" id="PF04294">
    <property type="entry name" value="VanW"/>
    <property type="match status" value="1"/>
</dbReference>